<feature type="transmembrane region" description="Helical" evidence="4">
    <location>
        <begin position="66"/>
        <end position="86"/>
    </location>
</feature>
<evidence type="ECO:0000259" key="5">
    <source>
        <dbReference type="PROSITE" id="PS01124"/>
    </source>
</evidence>
<dbReference type="Gene3D" id="1.10.10.60">
    <property type="entry name" value="Homeodomain-like"/>
    <property type="match status" value="1"/>
</dbReference>
<evidence type="ECO:0000256" key="1">
    <source>
        <dbReference type="ARBA" id="ARBA00023015"/>
    </source>
</evidence>
<gene>
    <name evidence="6" type="ordered locus">LEPBI_I2799</name>
</gene>
<dbReference type="AlphaFoldDB" id="B0SNA9"/>
<name>B0SNA9_LEPBP</name>
<keyword evidence="7" id="KW-1185">Reference proteome</keyword>
<keyword evidence="1" id="KW-0805">Transcription regulation</keyword>
<feature type="transmembrane region" description="Helical" evidence="4">
    <location>
        <begin position="6"/>
        <end position="23"/>
    </location>
</feature>
<feature type="domain" description="HTH araC/xylS-type" evidence="5">
    <location>
        <begin position="261"/>
        <end position="359"/>
    </location>
</feature>
<feature type="transmembrane region" description="Helical" evidence="4">
    <location>
        <begin position="206"/>
        <end position="225"/>
    </location>
</feature>
<dbReference type="Pfam" id="PF12833">
    <property type="entry name" value="HTH_18"/>
    <property type="match status" value="1"/>
</dbReference>
<keyword evidence="3" id="KW-0804">Transcription</keyword>
<dbReference type="STRING" id="456481.LEPBI_I2799"/>
<dbReference type="KEGG" id="lbi:LEPBI_I2799"/>
<reference evidence="6 7" key="1">
    <citation type="journal article" date="2008" name="PLoS ONE">
        <title>Genome sequence of the saprophyte Leptospira biflexa provides insights into the evolution of Leptospira and the pathogenesis of leptospirosis.</title>
        <authorList>
            <person name="Picardeau M."/>
            <person name="Bulach D.M."/>
            <person name="Bouchier C."/>
            <person name="Zuerner R.L."/>
            <person name="Zidane N."/>
            <person name="Wilson P.J."/>
            <person name="Creno S."/>
            <person name="Kuczek E.S."/>
            <person name="Bommezzadri S."/>
            <person name="Davis J.C."/>
            <person name="McGrath A."/>
            <person name="Johnson M.J."/>
            <person name="Boursaux-Eude C."/>
            <person name="Seemann T."/>
            <person name="Rouy Z."/>
            <person name="Coppel R.L."/>
            <person name="Rood J.I."/>
            <person name="Lajus A."/>
            <person name="Davies J.K."/>
            <person name="Medigue C."/>
            <person name="Adler B."/>
        </authorList>
    </citation>
    <scope>NUCLEOTIDE SEQUENCE [LARGE SCALE GENOMIC DNA]</scope>
    <source>
        <strain evidence="7">Patoc 1 / ATCC 23582 / Paris</strain>
    </source>
</reference>
<dbReference type="GO" id="GO:0003700">
    <property type="term" value="F:DNA-binding transcription factor activity"/>
    <property type="evidence" value="ECO:0007669"/>
    <property type="project" value="InterPro"/>
</dbReference>
<dbReference type="SMART" id="SM00342">
    <property type="entry name" value="HTH_ARAC"/>
    <property type="match status" value="1"/>
</dbReference>
<dbReference type="Proteomes" id="UP000001847">
    <property type="component" value="Chromosome I"/>
</dbReference>
<feature type="transmembrane region" description="Helical" evidence="4">
    <location>
        <begin position="98"/>
        <end position="117"/>
    </location>
</feature>
<dbReference type="SUPFAM" id="SSF46689">
    <property type="entry name" value="Homeodomain-like"/>
    <property type="match status" value="1"/>
</dbReference>
<feature type="transmembrane region" description="Helical" evidence="4">
    <location>
        <begin position="177"/>
        <end position="200"/>
    </location>
</feature>
<dbReference type="PANTHER" id="PTHR43280:SF29">
    <property type="entry name" value="ARAC-FAMILY TRANSCRIPTIONAL REGULATOR"/>
    <property type="match status" value="1"/>
</dbReference>
<evidence type="ECO:0000256" key="2">
    <source>
        <dbReference type="ARBA" id="ARBA00023125"/>
    </source>
</evidence>
<dbReference type="PROSITE" id="PS00041">
    <property type="entry name" value="HTH_ARAC_FAMILY_1"/>
    <property type="match status" value="1"/>
</dbReference>
<dbReference type="OrthoDB" id="326536at2"/>
<keyword evidence="4" id="KW-0472">Membrane</keyword>
<evidence type="ECO:0000256" key="4">
    <source>
        <dbReference type="SAM" id="Phobius"/>
    </source>
</evidence>
<dbReference type="PANTHER" id="PTHR43280">
    <property type="entry name" value="ARAC-FAMILY TRANSCRIPTIONAL REGULATOR"/>
    <property type="match status" value="1"/>
</dbReference>
<dbReference type="InterPro" id="IPR018060">
    <property type="entry name" value="HTH_AraC"/>
</dbReference>
<sequence>MLGSILISAGLIQSIFLGFYFGLQEKSKNISSRYLGFFFLFLAMFMACNLVYFTGNIIEYPHLMKVGYLFGFCIAPSFSVSVVRYFGIPKEKAIWNPIYLIVPILFLLYETPFYLSNAEDKIKILSDIATNDFFSELNIIQMMILGYSFFIFLRLYFRFQIEMKHFAKDIHWEGKIFYQYLLYLIIWLLFCILVCVILPGKISETISNLGISIWILGFAWHRIYLDKNIMNHLQIQKQDPSKYQKSYIPEKQMLELGKHLETIVNNKDYLFNGDLNLANIANTLGLSNHSTSQVCNRFFGKSLIDVIQEKRIEHAKIALLDTKKTVLRIGFDVGFNSKNSFIRAFKEVTKLTPTEYRNQNKS</sequence>
<dbReference type="GO" id="GO:0043565">
    <property type="term" value="F:sequence-specific DNA binding"/>
    <property type="evidence" value="ECO:0007669"/>
    <property type="project" value="InterPro"/>
</dbReference>
<keyword evidence="4" id="KW-1133">Transmembrane helix</keyword>
<dbReference type="InterPro" id="IPR018062">
    <property type="entry name" value="HTH_AraC-typ_CS"/>
</dbReference>
<feature type="transmembrane region" description="Helical" evidence="4">
    <location>
        <begin position="35"/>
        <end position="54"/>
    </location>
</feature>
<organism evidence="6 7">
    <name type="scientific">Leptospira biflexa serovar Patoc (strain Patoc 1 / ATCC 23582 / Paris)</name>
    <dbReference type="NCBI Taxonomy" id="456481"/>
    <lineage>
        <taxon>Bacteria</taxon>
        <taxon>Pseudomonadati</taxon>
        <taxon>Spirochaetota</taxon>
        <taxon>Spirochaetia</taxon>
        <taxon>Leptospirales</taxon>
        <taxon>Leptospiraceae</taxon>
        <taxon>Leptospira</taxon>
    </lineage>
</organism>
<evidence type="ECO:0000256" key="3">
    <source>
        <dbReference type="ARBA" id="ARBA00023163"/>
    </source>
</evidence>
<dbReference type="InterPro" id="IPR009057">
    <property type="entry name" value="Homeodomain-like_sf"/>
</dbReference>
<dbReference type="EMBL" id="CP000786">
    <property type="protein sequence ID" value="ABZ98876.1"/>
    <property type="molecule type" value="Genomic_DNA"/>
</dbReference>
<feature type="transmembrane region" description="Helical" evidence="4">
    <location>
        <begin position="137"/>
        <end position="157"/>
    </location>
</feature>
<evidence type="ECO:0000313" key="7">
    <source>
        <dbReference type="Proteomes" id="UP000001847"/>
    </source>
</evidence>
<dbReference type="HOGENOM" id="CLU_041408_1_0_12"/>
<proteinExistence type="predicted"/>
<dbReference type="PROSITE" id="PS01124">
    <property type="entry name" value="HTH_ARAC_FAMILY_2"/>
    <property type="match status" value="1"/>
</dbReference>
<accession>B0SNA9</accession>
<protein>
    <recommendedName>
        <fullName evidence="5">HTH araC/xylS-type domain-containing protein</fullName>
    </recommendedName>
</protein>
<evidence type="ECO:0000313" key="6">
    <source>
        <dbReference type="EMBL" id="ABZ98876.1"/>
    </source>
</evidence>
<dbReference type="BioCyc" id="LBIF456481:LEPBI_RS13755-MONOMER"/>
<keyword evidence="2" id="KW-0238">DNA-binding</keyword>
<keyword evidence="4" id="KW-0812">Transmembrane</keyword>